<evidence type="ECO:0000256" key="1">
    <source>
        <dbReference type="ARBA" id="ARBA00004141"/>
    </source>
</evidence>
<dbReference type="InterPro" id="IPR024041">
    <property type="entry name" value="NH4_transpt_AmtB-like_dom"/>
</dbReference>
<feature type="domain" description="Ammonium transporter AmtB-like" evidence="6">
    <location>
        <begin position="50"/>
        <end position="133"/>
    </location>
</feature>
<comment type="subcellular location">
    <subcellularLocation>
        <location evidence="1">Membrane</location>
        <topology evidence="1">Multi-pass membrane protein</topology>
    </subcellularLocation>
</comment>
<feature type="domain" description="Ammonium transporter AmtB-like" evidence="6">
    <location>
        <begin position="144"/>
        <end position="335"/>
    </location>
</feature>
<organism evidence="7 8">
    <name type="scientific">Nelumbo nucifera</name>
    <name type="common">Sacred lotus</name>
    <dbReference type="NCBI Taxonomy" id="4432"/>
    <lineage>
        <taxon>Eukaryota</taxon>
        <taxon>Viridiplantae</taxon>
        <taxon>Streptophyta</taxon>
        <taxon>Embryophyta</taxon>
        <taxon>Tracheophyta</taxon>
        <taxon>Spermatophyta</taxon>
        <taxon>Magnoliopsida</taxon>
        <taxon>Proteales</taxon>
        <taxon>Nelumbonaceae</taxon>
        <taxon>Nelumbo</taxon>
    </lineage>
</organism>
<sequence length="365" mass="40561">MQFSKIGNAIPRWEREKFLKFRPTFLRDSAIHMMDLSSLHIYHLPFLLFSVRAKNTMNIMLTNVLNTAARGLFYYLFGFTFVFGSPSNGFIGHHFLGMKAFPSELFHYSNFLYQWAFSIAVVGITSDSIADRNLVCHLPHLLCRTAVTTTLAGCMAALTTLFGKRLISKHWNITDVCNGLLGEFVAITSGCSVVEPWAAIVCGFIASWVLIGCNKLAKKFKYDDPLEAAQLHGGCECWGLIFTGLFVRGIYVQEVYQATGRPYGLFMGGGGKLLAAQIIQILTIGGWVSATMGPLFYVATMGPLFYVLNKMNLLRISAEDEMAGMDMTRHGGFAYVYHDEDEQSLKQGGLMMRIIEPANGTPTSN</sequence>
<dbReference type="Proteomes" id="UP000607653">
    <property type="component" value="Unassembled WGS sequence"/>
</dbReference>
<comment type="caution">
    <text evidence="7">The sequence shown here is derived from an EMBL/GenBank/DDBJ whole genome shotgun (WGS) entry which is preliminary data.</text>
</comment>
<protein>
    <recommendedName>
        <fullName evidence="6">Ammonium transporter AmtB-like domain-containing protein</fullName>
    </recommendedName>
</protein>
<dbReference type="SUPFAM" id="SSF111352">
    <property type="entry name" value="Ammonium transporter"/>
    <property type="match status" value="2"/>
</dbReference>
<dbReference type="AlphaFoldDB" id="A0A822ZSK9"/>
<name>A0A822ZSK9_NELNU</name>
<keyword evidence="4 5" id="KW-0472">Membrane</keyword>
<keyword evidence="8" id="KW-1185">Reference proteome</keyword>
<feature type="transmembrane region" description="Helical" evidence="5">
    <location>
        <begin position="30"/>
        <end position="51"/>
    </location>
</feature>
<keyword evidence="2 5" id="KW-0812">Transmembrane</keyword>
<dbReference type="InterPro" id="IPR029020">
    <property type="entry name" value="Ammonium/urea_transptr"/>
</dbReference>
<evidence type="ECO:0000313" key="8">
    <source>
        <dbReference type="Proteomes" id="UP000607653"/>
    </source>
</evidence>
<feature type="transmembrane region" description="Helical" evidence="5">
    <location>
        <begin position="141"/>
        <end position="162"/>
    </location>
</feature>
<dbReference type="Pfam" id="PF00909">
    <property type="entry name" value="Ammonium_transp"/>
    <property type="match status" value="2"/>
</dbReference>
<evidence type="ECO:0000256" key="2">
    <source>
        <dbReference type="ARBA" id="ARBA00022692"/>
    </source>
</evidence>
<accession>A0A822ZSK9</accession>
<dbReference type="GO" id="GO:0016020">
    <property type="term" value="C:membrane"/>
    <property type="evidence" value="ECO:0007669"/>
    <property type="project" value="UniProtKB-SubCell"/>
</dbReference>
<feature type="transmembrane region" description="Helical" evidence="5">
    <location>
        <begin position="197"/>
        <end position="217"/>
    </location>
</feature>
<feature type="transmembrane region" description="Helical" evidence="5">
    <location>
        <begin position="278"/>
        <end position="308"/>
    </location>
</feature>
<dbReference type="EMBL" id="DUZY01000008">
    <property type="protein sequence ID" value="DAD47480.1"/>
    <property type="molecule type" value="Genomic_DNA"/>
</dbReference>
<dbReference type="Gene3D" id="1.10.3430.10">
    <property type="entry name" value="Ammonium transporter AmtB like domains"/>
    <property type="match status" value="2"/>
</dbReference>
<evidence type="ECO:0000256" key="5">
    <source>
        <dbReference type="SAM" id="Phobius"/>
    </source>
</evidence>
<evidence type="ECO:0000259" key="6">
    <source>
        <dbReference type="Pfam" id="PF00909"/>
    </source>
</evidence>
<dbReference type="GO" id="GO:0008519">
    <property type="term" value="F:ammonium channel activity"/>
    <property type="evidence" value="ECO:0007669"/>
    <property type="project" value="InterPro"/>
</dbReference>
<evidence type="ECO:0000313" key="7">
    <source>
        <dbReference type="EMBL" id="DAD47480.1"/>
    </source>
</evidence>
<feature type="transmembrane region" description="Helical" evidence="5">
    <location>
        <begin position="72"/>
        <end position="91"/>
    </location>
</feature>
<dbReference type="PANTHER" id="PTHR11730">
    <property type="entry name" value="AMMONIUM TRANSPORTER"/>
    <property type="match status" value="1"/>
</dbReference>
<reference evidence="7 8" key="1">
    <citation type="journal article" date="2020" name="Mol. Biol. Evol.">
        <title>Distinct Expression and Methylation Patterns for Genes with Different Fates following a Single Whole-Genome Duplication in Flowering Plants.</title>
        <authorList>
            <person name="Shi T."/>
            <person name="Rahmani R.S."/>
            <person name="Gugger P.F."/>
            <person name="Wang M."/>
            <person name="Li H."/>
            <person name="Zhang Y."/>
            <person name="Li Z."/>
            <person name="Wang Q."/>
            <person name="Van de Peer Y."/>
            <person name="Marchal K."/>
            <person name="Chen J."/>
        </authorList>
    </citation>
    <scope>NUCLEOTIDE SEQUENCE [LARGE SCALE GENOMIC DNA]</scope>
    <source>
        <tissue evidence="7">Leaf</tissue>
    </source>
</reference>
<proteinExistence type="predicted"/>
<feature type="transmembrane region" description="Helical" evidence="5">
    <location>
        <begin position="111"/>
        <end position="129"/>
    </location>
</feature>
<dbReference type="PANTHER" id="PTHR11730:SF121">
    <property type="entry name" value="AMMONIUM TRANSPORTER 1 MEMBER 1"/>
    <property type="match status" value="1"/>
</dbReference>
<keyword evidence="3 5" id="KW-1133">Transmembrane helix</keyword>
<evidence type="ECO:0000256" key="3">
    <source>
        <dbReference type="ARBA" id="ARBA00022989"/>
    </source>
</evidence>
<evidence type="ECO:0000256" key="4">
    <source>
        <dbReference type="ARBA" id="ARBA00023136"/>
    </source>
</evidence>
<gene>
    <name evidence="7" type="ORF">HUJ06_017417</name>
</gene>